<keyword evidence="2" id="KW-1185">Reference proteome</keyword>
<evidence type="ECO:0000313" key="1">
    <source>
        <dbReference type="EMBL" id="KAL3572099.1"/>
    </source>
</evidence>
<evidence type="ECO:0000313" key="2">
    <source>
        <dbReference type="Proteomes" id="UP000309997"/>
    </source>
</evidence>
<dbReference type="Proteomes" id="UP000309997">
    <property type="component" value="Unassembled WGS sequence"/>
</dbReference>
<accession>A0ACC4B0P3</accession>
<organism evidence="1 2">
    <name type="scientific">Populus alba</name>
    <name type="common">White poplar</name>
    <dbReference type="NCBI Taxonomy" id="43335"/>
    <lineage>
        <taxon>Eukaryota</taxon>
        <taxon>Viridiplantae</taxon>
        <taxon>Streptophyta</taxon>
        <taxon>Embryophyta</taxon>
        <taxon>Tracheophyta</taxon>
        <taxon>Spermatophyta</taxon>
        <taxon>Magnoliopsida</taxon>
        <taxon>eudicotyledons</taxon>
        <taxon>Gunneridae</taxon>
        <taxon>Pentapetalae</taxon>
        <taxon>rosids</taxon>
        <taxon>fabids</taxon>
        <taxon>Malpighiales</taxon>
        <taxon>Salicaceae</taxon>
        <taxon>Saliceae</taxon>
        <taxon>Populus</taxon>
    </lineage>
</organism>
<protein>
    <submittedName>
        <fullName evidence="1">Uncharacterized protein</fullName>
    </submittedName>
</protein>
<dbReference type="EMBL" id="RCHU02000014">
    <property type="protein sequence ID" value="KAL3572099.1"/>
    <property type="molecule type" value="Genomic_DNA"/>
</dbReference>
<name>A0ACC4B0P3_POPAL</name>
<comment type="caution">
    <text evidence="1">The sequence shown here is derived from an EMBL/GenBank/DDBJ whole genome shotgun (WGS) entry which is preliminary data.</text>
</comment>
<sequence length="115" mass="13507">MMNMNKEEDNCPCKYLKDYDIEDERNNGLVEDFDESHNMNFDLDLGVIANNCDQSVKYGNSFQDFQKNSNLDFEIMLNDQGDTDRVAIMVDRSSRETRKEGGEYFTVSQKEEEQY</sequence>
<proteinExistence type="predicted"/>
<gene>
    <name evidence="1" type="ORF">D5086_026003</name>
</gene>
<reference evidence="1 2" key="1">
    <citation type="journal article" date="2024" name="Plant Biotechnol. J.">
        <title>Genome and CRISPR/Cas9 system of a widespread forest tree (Populus alba) in the world.</title>
        <authorList>
            <person name="Liu Y.J."/>
            <person name="Jiang P.F."/>
            <person name="Han X.M."/>
            <person name="Li X.Y."/>
            <person name="Wang H.M."/>
            <person name="Wang Y.J."/>
            <person name="Wang X.X."/>
            <person name="Zeng Q.Y."/>
        </authorList>
    </citation>
    <scope>NUCLEOTIDE SEQUENCE [LARGE SCALE GENOMIC DNA]</scope>
    <source>
        <strain evidence="2">cv. PAL-ZL1</strain>
    </source>
</reference>